<organism evidence="3 4">
    <name type="scientific">Potamilus streckersoni</name>
    <dbReference type="NCBI Taxonomy" id="2493646"/>
    <lineage>
        <taxon>Eukaryota</taxon>
        <taxon>Metazoa</taxon>
        <taxon>Spiralia</taxon>
        <taxon>Lophotrochozoa</taxon>
        <taxon>Mollusca</taxon>
        <taxon>Bivalvia</taxon>
        <taxon>Autobranchia</taxon>
        <taxon>Heteroconchia</taxon>
        <taxon>Palaeoheterodonta</taxon>
        <taxon>Unionida</taxon>
        <taxon>Unionoidea</taxon>
        <taxon>Unionidae</taxon>
        <taxon>Ambleminae</taxon>
        <taxon>Lampsilini</taxon>
        <taxon>Potamilus</taxon>
    </lineage>
</organism>
<protein>
    <submittedName>
        <fullName evidence="3">Uncharacterized protein</fullName>
    </submittedName>
</protein>
<feature type="compositionally biased region" description="Basic and acidic residues" evidence="2">
    <location>
        <begin position="304"/>
        <end position="322"/>
    </location>
</feature>
<evidence type="ECO:0000256" key="2">
    <source>
        <dbReference type="SAM" id="MobiDB-lite"/>
    </source>
</evidence>
<feature type="region of interest" description="Disordered" evidence="2">
    <location>
        <begin position="906"/>
        <end position="927"/>
    </location>
</feature>
<reference evidence="3" key="3">
    <citation type="submission" date="2023-05" db="EMBL/GenBank/DDBJ databases">
        <authorList>
            <person name="Smith C.H."/>
        </authorList>
    </citation>
    <scope>NUCLEOTIDE SEQUENCE</scope>
    <source>
        <strain evidence="3">CHS0354</strain>
        <tissue evidence="3">Mantle</tissue>
    </source>
</reference>
<dbReference type="PANTHER" id="PTHR37915">
    <property type="match status" value="1"/>
</dbReference>
<evidence type="ECO:0000256" key="1">
    <source>
        <dbReference type="SAM" id="Coils"/>
    </source>
</evidence>
<keyword evidence="1" id="KW-0175">Coiled coil</keyword>
<comment type="caution">
    <text evidence="3">The sequence shown here is derived from an EMBL/GenBank/DDBJ whole genome shotgun (WGS) entry which is preliminary data.</text>
</comment>
<name>A0AAE0TGJ8_9BIVA</name>
<gene>
    <name evidence="3" type="ORF">CHS0354_011824</name>
</gene>
<feature type="compositionally biased region" description="Polar residues" evidence="2">
    <location>
        <begin position="994"/>
        <end position="1003"/>
    </location>
</feature>
<accession>A0AAE0TGJ8</accession>
<feature type="coiled-coil region" evidence="1">
    <location>
        <begin position="149"/>
        <end position="214"/>
    </location>
</feature>
<dbReference type="EMBL" id="JAEAOA010000720">
    <property type="protein sequence ID" value="KAK3609981.1"/>
    <property type="molecule type" value="Genomic_DNA"/>
</dbReference>
<dbReference type="Proteomes" id="UP001195483">
    <property type="component" value="Unassembled WGS sequence"/>
</dbReference>
<feature type="compositionally biased region" description="Basic and acidic residues" evidence="2">
    <location>
        <begin position="332"/>
        <end position="376"/>
    </location>
</feature>
<evidence type="ECO:0000313" key="4">
    <source>
        <dbReference type="Proteomes" id="UP001195483"/>
    </source>
</evidence>
<feature type="compositionally biased region" description="Basic and acidic residues" evidence="2">
    <location>
        <begin position="386"/>
        <end position="403"/>
    </location>
</feature>
<feature type="region of interest" description="Disordered" evidence="2">
    <location>
        <begin position="772"/>
        <end position="794"/>
    </location>
</feature>
<keyword evidence="4" id="KW-1185">Reference proteome</keyword>
<proteinExistence type="predicted"/>
<reference evidence="3" key="1">
    <citation type="journal article" date="2021" name="Genome Biol. Evol.">
        <title>A High-Quality Reference Genome for a Parasitic Bivalve with Doubly Uniparental Inheritance (Bivalvia: Unionida).</title>
        <authorList>
            <person name="Smith C.H."/>
        </authorList>
    </citation>
    <scope>NUCLEOTIDE SEQUENCE</scope>
    <source>
        <strain evidence="3">CHS0354</strain>
    </source>
</reference>
<dbReference type="PANTHER" id="PTHR37915:SF3">
    <property type="match status" value="1"/>
</dbReference>
<feature type="compositionally biased region" description="Basic and acidic residues" evidence="2">
    <location>
        <begin position="656"/>
        <end position="665"/>
    </location>
</feature>
<feature type="compositionally biased region" description="Low complexity" evidence="2">
    <location>
        <begin position="1378"/>
        <end position="1390"/>
    </location>
</feature>
<feature type="compositionally biased region" description="Polar residues" evidence="2">
    <location>
        <begin position="447"/>
        <end position="466"/>
    </location>
</feature>
<sequence>MMNYVGSISIIDRGDGPAQEVIDRNTRSLAQRVSNETKEELNKVMTRVGNIYNAYDLSVQSQFDMTHSPNVEYVGDIKELESILTDTVKKKKYQQQVTVFIVGFQNISSQKMQLLQQVNQFFIENSKPETDEVFPPTPDIDMEDVTKKIEESLITAESLAKRLGELNQEIINYLVNYANTKASNKGKKRLEKSLQQAKDDITSLSEKLLAMQTETDSKDEKLQQLYKQIDLKTSEATRYKTAAEAAKKSAQDSNEQIHLRDEKIKELQQKLNAVEAELSRLNFEKEQKKKEESDTSSAIAEEDSQQKVDIVHKELDDKKTSVDDTTQILESQYHEQIAEIQKQHQEETEELTKEHEEVLVQKKEKSTDDQSTKGDIEGELQPLSRGDSRPSTKDTRSSHKSSTESKPGAKAQPAKSTVKSLLKPEGKSGKVKEYAEVSVQDEGGDPNTAQFQSIDVTRQPVRQSKLQPVKEGDGAEFTDAFDLSDNNAWSNIPQNQVVGRFAQYRRLTQRKIQELEEQVQLMMTKTHRKVNSLKAQFQEHKAKWEAERKVLIDQVEQAQKLQTEAEKEADAAMTQLEEFINEQEKLEEEEENKRTEITKSVSRPGTVPPLTPGGIDPAAKKSKTPEAMASVRATEGTPRGHEDGDQELRNLMQQTDDAKVQEKTSRTSGAMSAPPAVETDMHHELMKTQAEPISELEEEQHTRSAKSRASLRNQYKTKLDETRGAIEERRAKSPAISIPSQKSLDDDLLILEEEEEDDIPVADDIKEEKKLAREETLDRGTSPPPTAVKGSAPRTKSVGLVDHPIVDEFLSAYEGVVAFRNQISKLLIEKEYLTQGQVVADLEMISFDRESKVLPQLQAMTQNVYEVLQEIAATTGSILFNDQEPVVSSIAMGVSRDPTRRTMYTREQSIDSQGGGRRSIQRTPSIKQVDKQMQESLQDQYNKLKQQLEEESRKHETQMRHNTVVMMEMQDTINQLQRELSTLGKSARRPPSDMASTPGTVQTQAESGVMFTRLDSDRNAKIMKKAVMDQKLDPDKYKEVVNQMDEYVSLPAKRLAHLVRKYVHHCRMKDIEENVKKSKSLNENVFEILDKMEALQNQRAKKWADKMDEMGIERLRLANLLMETLDNIEQESGIFLIKPMYSYRGREPKPSYAGKLSRPYRPHRVISPSRESASAYAPAPTPASNIRPMLKHMQQPLEYVGNHHQQVPVRPLEGDPAGVTGSSVNWVGTLPKQTWSFSASHPRIDESMLYGNFNTPRMLELDINRMLIGQNTISARILPDYRLINNAQNLRSYMTVSRPTAPPGHVKSDHSRGFLESRDSPAPPSSPATGSFSAGVGQKRVRLALSDHESPRIPGTPPLPPIGGSKSKSPIKEPPGSPSGSSLTQSSSPLREVEIISPVK</sequence>
<feature type="compositionally biased region" description="Basic and acidic residues" evidence="2">
    <location>
        <begin position="422"/>
        <end position="435"/>
    </location>
</feature>
<feature type="region of interest" description="Disordered" evidence="2">
    <location>
        <begin position="285"/>
        <end position="473"/>
    </location>
</feature>
<feature type="compositionally biased region" description="Basic and acidic residues" evidence="2">
    <location>
        <begin position="1306"/>
        <end position="1319"/>
    </location>
</feature>
<reference evidence="3" key="2">
    <citation type="journal article" date="2021" name="Genome Biol. Evol.">
        <title>Developing a high-quality reference genome for a parasitic bivalve with doubly uniparental inheritance (Bivalvia: Unionida).</title>
        <authorList>
            <person name="Smith C.H."/>
        </authorList>
    </citation>
    <scope>NUCLEOTIDE SEQUENCE</scope>
    <source>
        <strain evidence="3">CHS0354</strain>
        <tissue evidence="3">Mantle</tissue>
    </source>
</reference>
<feature type="region of interest" description="Disordered" evidence="2">
    <location>
        <begin position="582"/>
        <end position="715"/>
    </location>
</feature>
<evidence type="ECO:0000313" key="3">
    <source>
        <dbReference type="EMBL" id="KAK3609981.1"/>
    </source>
</evidence>
<feature type="compositionally biased region" description="Basic and acidic residues" evidence="2">
    <location>
        <begin position="638"/>
        <end position="648"/>
    </location>
</feature>
<feature type="region of interest" description="Disordered" evidence="2">
    <location>
        <begin position="984"/>
        <end position="1003"/>
    </location>
</feature>
<feature type="region of interest" description="Disordered" evidence="2">
    <location>
        <begin position="1296"/>
        <end position="1400"/>
    </location>
</feature>